<dbReference type="SUPFAM" id="SSF56112">
    <property type="entry name" value="Protein kinase-like (PK-like)"/>
    <property type="match status" value="1"/>
</dbReference>
<name>D8SX79_SELML</name>
<evidence type="ECO:0008006" key="4">
    <source>
        <dbReference type="Google" id="ProtNLM"/>
    </source>
</evidence>
<protein>
    <recommendedName>
        <fullName evidence="4">Protein kinase domain-containing protein</fullName>
    </recommendedName>
</protein>
<dbReference type="InParanoid" id="D8SX79"/>
<proteinExistence type="predicted"/>
<organism evidence="3">
    <name type="scientific">Selaginella moellendorffii</name>
    <name type="common">Spikemoss</name>
    <dbReference type="NCBI Taxonomy" id="88036"/>
    <lineage>
        <taxon>Eukaryota</taxon>
        <taxon>Viridiplantae</taxon>
        <taxon>Streptophyta</taxon>
        <taxon>Embryophyta</taxon>
        <taxon>Tracheophyta</taxon>
        <taxon>Lycopodiopsida</taxon>
        <taxon>Selaginellales</taxon>
        <taxon>Selaginellaceae</taxon>
        <taxon>Selaginella</taxon>
    </lineage>
</organism>
<gene>
    <name evidence="2" type="ORF">SELMODRAFT_426699</name>
</gene>
<reference evidence="2 3" key="1">
    <citation type="journal article" date="2011" name="Science">
        <title>The Selaginella genome identifies genetic changes associated with the evolution of vascular plants.</title>
        <authorList>
            <person name="Banks J.A."/>
            <person name="Nishiyama T."/>
            <person name="Hasebe M."/>
            <person name="Bowman J.L."/>
            <person name="Gribskov M."/>
            <person name="dePamphilis C."/>
            <person name="Albert V.A."/>
            <person name="Aono N."/>
            <person name="Aoyama T."/>
            <person name="Ambrose B.A."/>
            <person name="Ashton N.W."/>
            <person name="Axtell M.J."/>
            <person name="Barker E."/>
            <person name="Barker M.S."/>
            <person name="Bennetzen J.L."/>
            <person name="Bonawitz N.D."/>
            <person name="Chapple C."/>
            <person name="Cheng C."/>
            <person name="Correa L.G."/>
            <person name="Dacre M."/>
            <person name="DeBarry J."/>
            <person name="Dreyer I."/>
            <person name="Elias M."/>
            <person name="Engstrom E.M."/>
            <person name="Estelle M."/>
            <person name="Feng L."/>
            <person name="Finet C."/>
            <person name="Floyd S.K."/>
            <person name="Frommer W.B."/>
            <person name="Fujita T."/>
            <person name="Gramzow L."/>
            <person name="Gutensohn M."/>
            <person name="Harholt J."/>
            <person name="Hattori M."/>
            <person name="Heyl A."/>
            <person name="Hirai T."/>
            <person name="Hiwatashi Y."/>
            <person name="Ishikawa M."/>
            <person name="Iwata M."/>
            <person name="Karol K.G."/>
            <person name="Koehler B."/>
            <person name="Kolukisaoglu U."/>
            <person name="Kubo M."/>
            <person name="Kurata T."/>
            <person name="Lalonde S."/>
            <person name="Li K."/>
            <person name="Li Y."/>
            <person name="Litt A."/>
            <person name="Lyons E."/>
            <person name="Manning G."/>
            <person name="Maruyama T."/>
            <person name="Michael T.P."/>
            <person name="Mikami K."/>
            <person name="Miyazaki S."/>
            <person name="Morinaga S."/>
            <person name="Murata T."/>
            <person name="Mueller-Roeber B."/>
            <person name="Nelson D.R."/>
            <person name="Obara M."/>
            <person name="Oguri Y."/>
            <person name="Olmstead R.G."/>
            <person name="Onodera N."/>
            <person name="Petersen B.L."/>
            <person name="Pils B."/>
            <person name="Prigge M."/>
            <person name="Rensing S.A."/>
            <person name="Riano-Pachon D.M."/>
            <person name="Roberts A.W."/>
            <person name="Sato Y."/>
            <person name="Scheller H.V."/>
            <person name="Schulz B."/>
            <person name="Schulz C."/>
            <person name="Shakirov E.V."/>
            <person name="Shibagaki N."/>
            <person name="Shinohara N."/>
            <person name="Shippen D.E."/>
            <person name="Soerensen I."/>
            <person name="Sotooka R."/>
            <person name="Sugimoto N."/>
            <person name="Sugita M."/>
            <person name="Sumikawa N."/>
            <person name="Tanurdzic M."/>
            <person name="Theissen G."/>
            <person name="Ulvskov P."/>
            <person name="Wakazuki S."/>
            <person name="Weng J.K."/>
            <person name="Willats W.W."/>
            <person name="Wipf D."/>
            <person name="Wolf P.G."/>
            <person name="Yang L."/>
            <person name="Zimmer A.D."/>
            <person name="Zhu Q."/>
            <person name="Mitros T."/>
            <person name="Hellsten U."/>
            <person name="Loque D."/>
            <person name="Otillar R."/>
            <person name="Salamov A."/>
            <person name="Schmutz J."/>
            <person name="Shapiro H."/>
            <person name="Lindquist E."/>
            <person name="Lucas S."/>
            <person name="Rokhsar D."/>
            <person name="Grigoriev I.V."/>
        </authorList>
    </citation>
    <scope>NUCLEOTIDE SEQUENCE [LARGE SCALE GENOMIC DNA]</scope>
</reference>
<feature type="region of interest" description="Disordered" evidence="1">
    <location>
        <begin position="48"/>
        <end position="69"/>
    </location>
</feature>
<dbReference type="Gramene" id="EFJ10987">
    <property type="protein sequence ID" value="EFJ10987"/>
    <property type="gene ID" value="SELMODRAFT_426699"/>
</dbReference>
<feature type="compositionally biased region" description="Basic and acidic residues" evidence="1">
    <location>
        <begin position="48"/>
        <end position="63"/>
    </location>
</feature>
<dbReference type="AlphaFoldDB" id="D8SX79"/>
<dbReference type="HOGENOM" id="CLU_1301557_0_0_1"/>
<evidence type="ECO:0000313" key="2">
    <source>
        <dbReference type="EMBL" id="EFJ10987.1"/>
    </source>
</evidence>
<evidence type="ECO:0000313" key="3">
    <source>
        <dbReference type="Proteomes" id="UP000001514"/>
    </source>
</evidence>
<accession>D8SX79</accession>
<evidence type="ECO:0000256" key="1">
    <source>
        <dbReference type="SAM" id="MobiDB-lite"/>
    </source>
</evidence>
<keyword evidence="3" id="KW-1185">Reference proteome</keyword>
<dbReference type="Proteomes" id="UP000001514">
    <property type="component" value="Unassembled WGS sequence"/>
</dbReference>
<dbReference type="InterPro" id="IPR011009">
    <property type="entry name" value="Kinase-like_dom_sf"/>
</dbReference>
<dbReference type="KEGG" id="smo:SELMODRAFT_426699"/>
<sequence length="212" mass="23218">MSSPGIGVGVFQPSVTAPRNLYEWCDLFVEMEDDESKLNEARGQVLDKAEKRRKTAKADRKAAAEVPKLRGSRPAEPKYVLGNCPVVLMADAGESLDGVTLPMDEVVAMGMSLLETVTELHKRSVIHRHISPRNVAYQAGKGDCLAATCGRWPDWTGLGQKLLKGCIRREDSSPSLKNPSLGAHKQKAGEVPELLTYIVRALLEDLCQEIHS</sequence>
<dbReference type="EMBL" id="GL377650">
    <property type="protein sequence ID" value="EFJ10987.1"/>
    <property type="molecule type" value="Genomic_DNA"/>
</dbReference>